<dbReference type="InterPro" id="IPR004838">
    <property type="entry name" value="NHTrfase_class1_PyrdxlP-BS"/>
</dbReference>
<dbReference type="InterPro" id="IPR015422">
    <property type="entry name" value="PyrdxlP-dep_Trfase_small"/>
</dbReference>
<dbReference type="InterPro" id="IPR017441">
    <property type="entry name" value="Protein_kinase_ATP_BS"/>
</dbReference>
<dbReference type="InterPro" id="IPR004839">
    <property type="entry name" value="Aminotransferase_I/II_large"/>
</dbReference>
<feature type="region of interest" description="Disordered" evidence="4">
    <location>
        <begin position="484"/>
        <end position="511"/>
    </location>
</feature>
<dbReference type="InterPro" id="IPR011009">
    <property type="entry name" value="Kinase-like_dom_sf"/>
</dbReference>
<dbReference type="InterPro" id="IPR015421">
    <property type="entry name" value="PyrdxlP-dep_Trfase_major"/>
</dbReference>
<dbReference type="EMBL" id="JALJOT010000004">
    <property type="protein sequence ID" value="KAK9916051.1"/>
    <property type="molecule type" value="Genomic_DNA"/>
</dbReference>
<evidence type="ECO:0000256" key="1">
    <source>
        <dbReference type="ARBA" id="ARBA00007441"/>
    </source>
</evidence>
<feature type="region of interest" description="Disordered" evidence="4">
    <location>
        <begin position="1"/>
        <end position="23"/>
    </location>
</feature>
<accession>A0ABR2YWJ0</accession>
<comment type="caution">
    <text evidence="6">The sequence shown here is derived from an EMBL/GenBank/DDBJ whole genome shotgun (WGS) entry which is preliminary data.</text>
</comment>
<feature type="compositionally biased region" description="Polar residues" evidence="4">
    <location>
        <begin position="745"/>
        <end position="755"/>
    </location>
</feature>
<organism evidence="6 7">
    <name type="scientific">Coccomyxa subellipsoidea</name>
    <dbReference type="NCBI Taxonomy" id="248742"/>
    <lineage>
        <taxon>Eukaryota</taxon>
        <taxon>Viridiplantae</taxon>
        <taxon>Chlorophyta</taxon>
        <taxon>core chlorophytes</taxon>
        <taxon>Trebouxiophyceae</taxon>
        <taxon>Trebouxiophyceae incertae sedis</taxon>
        <taxon>Coccomyxaceae</taxon>
        <taxon>Coccomyxa</taxon>
    </lineage>
</organism>
<dbReference type="InterPro" id="IPR015424">
    <property type="entry name" value="PyrdxlP-dep_Trfase"/>
</dbReference>
<comment type="similarity">
    <text evidence="1">Belongs to the class-I pyridoxal-phosphate-dependent aminotransferase family.</text>
</comment>
<evidence type="ECO:0000256" key="2">
    <source>
        <dbReference type="ARBA" id="ARBA00022898"/>
    </source>
</evidence>
<keyword evidence="3" id="KW-0547">Nucleotide-binding</keyword>
<dbReference type="PROSITE" id="PS00109">
    <property type="entry name" value="PROTEIN_KINASE_TYR"/>
    <property type="match status" value="1"/>
</dbReference>
<evidence type="ECO:0000256" key="4">
    <source>
        <dbReference type="SAM" id="MobiDB-lite"/>
    </source>
</evidence>
<dbReference type="InterPro" id="IPR001245">
    <property type="entry name" value="Ser-Thr/Tyr_kinase_cat_dom"/>
</dbReference>
<dbReference type="PANTHER" id="PTHR43510:SF1">
    <property type="entry name" value="AMINOTRANSFERASE FUNCTION, HYPOTHETICAL (EUROFUNG)"/>
    <property type="match status" value="1"/>
</dbReference>
<proteinExistence type="inferred from homology"/>
<keyword evidence="3" id="KW-0067">ATP-binding</keyword>
<dbReference type="Pfam" id="PF00155">
    <property type="entry name" value="Aminotran_1_2"/>
    <property type="match status" value="1"/>
</dbReference>
<dbReference type="InterPro" id="IPR000719">
    <property type="entry name" value="Prot_kinase_dom"/>
</dbReference>
<feature type="domain" description="Protein kinase" evidence="5">
    <location>
        <begin position="538"/>
        <end position="955"/>
    </location>
</feature>
<dbReference type="SUPFAM" id="SSF53383">
    <property type="entry name" value="PLP-dependent transferases"/>
    <property type="match status" value="1"/>
</dbReference>
<dbReference type="InterPro" id="IPR008266">
    <property type="entry name" value="Tyr_kinase_AS"/>
</dbReference>
<dbReference type="Gene3D" id="3.40.640.10">
    <property type="entry name" value="Type I PLP-dependent aspartate aminotransferase-like (Major domain)"/>
    <property type="match status" value="1"/>
</dbReference>
<dbReference type="Gene3D" id="1.10.510.10">
    <property type="entry name" value="Transferase(Phosphotransferase) domain 1"/>
    <property type="match status" value="1"/>
</dbReference>
<feature type="binding site" evidence="3">
    <location>
        <position position="565"/>
    </location>
    <ligand>
        <name>ATP</name>
        <dbReference type="ChEBI" id="CHEBI:30616"/>
    </ligand>
</feature>
<dbReference type="Proteomes" id="UP001491310">
    <property type="component" value="Unassembled WGS sequence"/>
</dbReference>
<dbReference type="PROSITE" id="PS50011">
    <property type="entry name" value="PROTEIN_KINASE_DOM"/>
    <property type="match status" value="1"/>
</dbReference>
<evidence type="ECO:0000313" key="7">
    <source>
        <dbReference type="Proteomes" id="UP001491310"/>
    </source>
</evidence>
<keyword evidence="7" id="KW-1185">Reference proteome</keyword>
<keyword evidence="2" id="KW-0663">Pyridoxal phosphate</keyword>
<feature type="compositionally biased region" description="Basic residues" evidence="4">
    <location>
        <begin position="1"/>
        <end position="10"/>
    </location>
</feature>
<dbReference type="PROSITE" id="PS00105">
    <property type="entry name" value="AA_TRANSFER_CLASS_1"/>
    <property type="match status" value="1"/>
</dbReference>
<reference evidence="6 7" key="1">
    <citation type="journal article" date="2024" name="Nat. Commun.">
        <title>Phylogenomics reveals the evolutionary origins of lichenization in chlorophyte algae.</title>
        <authorList>
            <person name="Puginier C."/>
            <person name="Libourel C."/>
            <person name="Otte J."/>
            <person name="Skaloud P."/>
            <person name="Haon M."/>
            <person name="Grisel S."/>
            <person name="Petersen M."/>
            <person name="Berrin J.G."/>
            <person name="Delaux P.M."/>
            <person name="Dal Grande F."/>
            <person name="Keller J."/>
        </authorList>
    </citation>
    <scope>NUCLEOTIDE SEQUENCE [LARGE SCALE GENOMIC DNA]</scope>
    <source>
        <strain evidence="6 7">SAG 216-7</strain>
    </source>
</reference>
<dbReference type="Gene3D" id="3.30.200.20">
    <property type="entry name" value="Phosphorylase Kinase, domain 1"/>
    <property type="match status" value="1"/>
</dbReference>
<evidence type="ECO:0000313" key="6">
    <source>
        <dbReference type="EMBL" id="KAK9916051.1"/>
    </source>
</evidence>
<feature type="region of interest" description="Disordered" evidence="4">
    <location>
        <begin position="737"/>
        <end position="760"/>
    </location>
</feature>
<name>A0ABR2YWJ0_9CHLO</name>
<dbReference type="SUPFAM" id="SSF56112">
    <property type="entry name" value="Protein kinase-like (PK-like)"/>
    <property type="match status" value="1"/>
</dbReference>
<dbReference type="PANTHER" id="PTHR43510">
    <property type="entry name" value="AMINOTRANSFERASE FUNCTION, HYPOTHETICAL (EUROFUNG)"/>
    <property type="match status" value="1"/>
</dbReference>
<dbReference type="Gene3D" id="3.90.1150.10">
    <property type="entry name" value="Aspartate Aminotransferase, domain 1"/>
    <property type="match status" value="1"/>
</dbReference>
<evidence type="ECO:0000259" key="5">
    <source>
        <dbReference type="PROSITE" id="PS50011"/>
    </source>
</evidence>
<gene>
    <name evidence="6" type="ORF">WJX75_007847</name>
</gene>
<evidence type="ECO:0000256" key="3">
    <source>
        <dbReference type="PROSITE-ProRule" id="PRU10141"/>
    </source>
</evidence>
<dbReference type="CDD" id="cd00609">
    <property type="entry name" value="AAT_like"/>
    <property type="match status" value="1"/>
</dbReference>
<dbReference type="Pfam" id="PF07714">
    <property type="entry name" value="PK_Tyr_Ser-Thr"/>
    <property type="match status" value="2"/>
</dbReference>
<protein>
    <recommendedName>
        <fullName evidence="5">Protein kinase domain-containing protein</fullName>
    </recommendedName>
</protein>
<sequence>MTPHSNKRRAKAEAVSEASHNDVTTADESIKATISKGLSKSAGVGQAASFTPFDLEEWQSRYEHSVKYNLADSGCHPVQLSELVSDPAAVEKLLSLDLHYPPVGGTDALRALCASWHGASPDNVLVTVGASEANFITVASLLGPGDHMVVMEPGYRQVRGCAVNLGASVSTFPLDPARGWRPYLDALSAAVTPATRLIAVTNPNNPVGTILTEPEMNAIVAAARKVGAWILADEVYRGTELHTDDITPSFWGRYDRVVCVGSMSKAFGLPGLRLGWLVGPPEFVEQAWRRHEYATISASTVSMHLAEIALSPGMRERLLARNRQLIRDGYARLERWVNSSGGLLSISPPAATALGFVRYHLDVPSLVVAHKLRKEGNVLVGAGAHFRIEHHLRITHGLKPDVLEAALQRISSVLTSMSVARSEGQSESPNAELFKRVRVEHFFLLSTLACRKLRNTERAQEKHRHMVVAKAEGPVFAAVVPLGPSGSQPKRLPDKQFLGRPPLSGGLPEESSLANAVPNALTQQPRATSPDRPSVPGLDCGRLIGRGSFARVYKGRWQGRRVAVKVLGNKDTGLNCQAMSECLMSQHVRHPNVVETYEEPLGASPFAAAAATPINLEAGGPVGSPGSKGCGDGQLRGILDDNGKFLASRAATVPLAPSPFEAAMMRALSGGGDCGGVPDAEAAAPIIPRSISAEPEALPARRASGSLPGTAAEALRNQMDGDAALTRQRGIDAPLSALPNELQPRPQQAQHPQSQSDKHKGTALVMEYADQGSLHSAISCGRLKGNLGALLLCARDIARGMSYLHSRGVMHADLTPGNVLLTSGPTSALDPRGFVCKIADFGLARMLPGESSHITLDMIGSLPYMAPEVLEINEMTKAGDVYSFAILLLELWSGVVAYPDENYFRVMYSVFCGSRPLVPADMPAALRTLMEDCWASKRQLRPTFEAVLTRLATLLDPLSGTDPLRSPLLTSELPARPDSCRAEMRSCPPIINRASRLERAPPLALGRFLRQQGIPPSIIAVPGIEGGGSFDLSWT</sequence>
<dbReference type="PROSITE" id="PS00107">
    <property type="entry name" value="PROTEIN_KINASE_ATP"/>
    <property type="match status" value="1"/>
</dbReference>